<protein>
    <recommendedName>
        <fullName evidence="2">DC1 domain-containing protein</fullName>
    </recommendedName>
</protein>
<dbReference type="EMBL" id="CM004393">
    <property type="protein sequence ID" value="OAY45343.1"/>
    <property type="molecule type" value="Genomic_DNA"/>
</dbReference>
<dbReference type="AlphaFoldDB" id="A0A2C9VIT5"/>
<gene>
    <name evidence="3" type="ORF">MANES_07G052700</name>
</gene>
<reference evidence="3" key="1">
    <citation type="submission" date="2016-02" db="EMBL/GenBank/DDBJ databases">
        <title>WGS assembly of Manihot esculenta.</title>
        <authorList>
            <person name="Bredeson J.V."/>
            <person name="Prochnik S.E."/>
            <person name="Lyons J.B."/>
            <person name="Schmutz J."/>
            <person name="Grimwood J."/>
            <person name="Vrebalov J."/>
            <person name="Bart R.S."/>
            <person name="Amuge T."/>
            <person name="Ferguson M.E."/>
            <person name="Green R."/>
            <person name="Putnam N."/>
            <person name="Stites J."/>
            <person name="Rounsley S."/>
            <person name="Rokhsar D.S."/>
        </authorList>
    </citation>
    <scope>NUCLEOTIDE SEQUENCE [LARGE SCALE GENOMIC DNA]</scope>
    <source>
        <tissue evidence="3">Leaf</tissue>
    </source>
</reference>
<evidence type="ECO:0000259" key="2">
    <source>
        <dbReference type="Pfam" id="PF03107"/>
    </source>
</evidence>
<name>A0A2C9VIT5_MANES</name>
<proteinExistence type="predicted"/>
<dbReference type="InterPro" id="IPR004146">
    <property type="entry name" value="DC1"/>
</dbReference>
<accession>A0A2C9VIT5</accession>
<dbReference type="STRING" id="3983.A0A2C9VIT5"/>
<dbReference type="Pfam" id="PF03107">
    <property type="entry name" value="C1_2"/>
    <property type="match status" value="1"/>
</dbReference>
<organism evidence="3">
    <name type="scientific">Manihot esculenta</name>
    <name type="common">Cassava</name>
    <name type="synonym">Jatropha manihot</name>
    <dbReference type="NCBI Taxonomy" id="3983"/>
    <lineage>
        <taxon>Eukaryota</taxon>
        <taxon>Viridiplantae</taxon>
        <taxon>Streptophyta</taxon>
        <taxon>Embryophyta</taxon>
        <taxon>Tracheophyta</taxon>
        <taxon>Spermatophyta</taxon>
        <taxon>Magnoliopsida</taxon>
        <taxon>eudicotyledons</taxon>
        <taxon>Gunneridae</taxon>
        <taxon>Pentapetalae</taxon>
        <taxon>rosids</taxon>
        <taxon>fabids</taxon>
        <taxon>Malpighiales</taxon>
        <taxon>Euphorbiaceae</taxon>
        <taxon>Crotonoideae</taxon>
        <taxon>Manihoteae</taxon>
        <taxon>Manihot</taxon>
    </lineage>
</organism>
<sequence length="239" mass="27645">MEYQHFSYRHLLIPLHFDEESEEIKCIACERLIINSESFHGCLSCKYFLHDQCLNLPRWLHHPSHNSHPLTLLPTPTYPYRSYSCNECESLGSSFSFSCAQCEFDLHTECANLARTVVVDAHPRELIWLVQSLLMHTLVSLSSPMRFLVMIMFPLCVMCVVVEWTSGFGCTDVLIKGLDQNQRLETQEMVGGQARANGGLDPIRKGANQMMEDQLETMRLQNQLNRTRMIANLMTWTWR</sequence>
<dbReference type="SUPFAM" id="SSF57889">
    <property type="entry name" value="Cysteine-rich domain"/>
    <property type="match status" value="1"/>
</dbReference>
<feature type="domain" description="DC1" evidence="2">
    <location>
        <begin position="63"/>
        <end position="111"/>
    </location>
</feature>
<dbReference type="InterPro" id="IPR046349">
    <property type="entry name" value="C1-like_sf"/>
</dbReference>
<evidence type="ECO:0000313" key="3">
    <source>
        <dbReference type="EMBL" id="OAY45343.1"/>
    </source>
</evidence>
<evidence type="ECO:0000256" key="1">
    <source>
        <dbReference type="ARBA" id="ARBA00022737"/>
    </source>
</evidence>
<dbReference type="PANTHER" id="PTHR46288:SF68">
    <property type="entry name" value="DC1 DOMAIN-CONTAINING PROTEIN"/>
    <property type="match status" value="1"/>
</dbReference>
<dbReference type="PANTHER" id="PTHR46288">
    <property type="entry name" value="PHORBOL-ESTER/DAG-TYPE DOMAIN-CONTAINING PROTEIN"/>
    <property type="match status" value="1"/>
</dbReference>
<keyword evidence="1" id="KW-0677">Repeat</keyword>